<dbReference type="Proteomes" id="UP000436047">
    <property type="component" value="Unassembled WGS sequence"/>
</dbReference>
<evidence type="ECO:0000313" key="2">
    <source>
        <dbReference type="EMBL" id="MSS90354.1"/>
    </source>
</evidence>
<keyword evidence="1" id="KW-0472">Membrane</keyword>
<keyword evidence="1" id="KW-1133">Transmembrane helix</keyword>
<proteinExistence type="predicted"/>
<dbReference type="AlphaFoldDB" id="A0A6N7WKW1"/>
<comment type="caution">
    <text evidence="2">The sequence shown here is derived from an EMBL/GenBank/DDBJ whole genome shotgun (WGS) entry which is preliminary data.</text>
</comment>
<dbReference type="Gene3D" id="3.40.630.30">
    <property type="match status" value="2"/>
</dbReference>
<reference evidence="2 3" key="1">
    <citation type="submission" date="2019-08" db="EMBL/GenBank/DDBJ databases">
        <title>In-depth cultivation of the pig gut microbiome towards novel bacterial diversity and tailored functional studies.</title>
        <authorList>
            <person name="Wylensek D."/>
            <person name="Hitch T.C.A."/>
            <person name="Clavel T."/>
        </authorList>
    </citation>
    <scope>NUCLEOTIDE SEQUENCE [LARGE SCALE GENOMIC DNA]</scope>
    <source>
        <strain evidence="2 3">WCA-389-WT-23B</strain>
    </source>
</reference>
<dbReference type="SUPFAM" id="SSF55729">
    <property type="entry name" value="Acyl-CoA N-acyltransferases (Nat)"/>
    <property type="match status" value="1"/>
</dbReference>
<sequence length="243" mass="28688">MELQKQRIRRLEAAGCRSLRELWEEAFAEDTKLFNDYYFDNKAEKNNALILEEDGKLLSMVSMTPYQVYVLEKKEQPGYGMLEVRPMEEEDIPEVVRFAVPLLERRFQVYTERSAEYYEMMLKEMYAQQGDSFLLLDDKRIVGYFLYSREKGPVIQEALIYPEFEELVLEPDTVSQPAIMGRIISLPDMLSFIRCRQKLDVLLKYEDISCKQINPCQQRNCSQAFIFIIAIDFTVIFCWAQVI</sequence>
<dbReference type="EMBL" id="VUMI01000036">
    <property type="protein sequence ID" value="MSS90354.1"/>
    <property type="molecule type" value="Genomic_DNA"/>
</dbReference>
<dbReference type="InterPro" id="IPR016181">
    <property type="entry name" value="Acyl_CoA_acyltransferase"/>
</dbReference>
<protein>
    <submittedName>
        <fullName evidence="2">GNAT family N-acetyltransferase</fullName>
    </submittedName>
</protein>
<dbReference type="GeneID" id="86055189"/>
<evidence type="ECO:0000256" key="1">
    <source>
        <dbReference type="SAM" id="Phobius"/>
    </source>
</evidence>
<dbReference type="RefSeq" id="WP_154466760.1">
    <property type="nucleotide sequence ID" value="NZ_JAXDZL010000190.1"/>
</dbReference>
<name>A0A6N7WKW1_9FIRM</name>
<keyword evidence="1" id="KW-0812">Transmembrane</keyword>
<dbReference type="GO" id="GO:0016740">
    <property type="term" value="F:transferase activity"/>
    <property type="evidence" value="ECO:0007669"/>
    <property type="project" value="UniProtKB-KW"/>
</dbReference>
<keyword evidence="3" id="KW-1185">Reference proteome</keyword>
<evidence type="ECO:0000313" key="3">
    <source>
        <dbReference type="Proteomes" id="UP000436047"/>
    </source>
</evidence>
<accession>A0A6N7WKW1</accession>
<feature type="transmembrane region" description="Helical" evidence="1">
    <location>
        <begin position="224"/>
        <end position="242"/>
    </location>
</feature>
<dbReference type="Pfam" id="PF13527">
    <property type="entry name" value="Acetyltransf_9"/>
    <property type="match status" value="1"/>
</dbReference>
<keyword evidence="2" id="KW-0808">Transferase</keyword>
<organism evidence="2 3">
    <name type="scientific">Eisenbergiella porci</name>
    <dbReference type="NCBI Taxonomy" id="2652274"/>
    <lineage>
        <taxon>Bacteria</taxon>
        <taxon>Bacillati</taxon>
        <taxon>Bacillota</taxon>
        <taxon>Clostridia</taxon>
        <taxon>Lachnospirales</taxon>
        <taxon>Lachnospiraceae</taxon>
        <taxon>Eisenbergiella</taxon>
    </lineage>
</organism>
<gene>
    <name evidence="2" type="ORF">FYJ45_19345</name>
</gene>